<dbReference type="SUPFAM" id="SSF53383">
    <property type="entry name" value="PLP-dependent transferases"/>
    <property type="match status" value="1"/>
</dbReference>
<proteinExistence type="inferred from homology"/>
<reference evidence="25" key="2">
    <citation type="submission" date="2016-01" db="EMBL/GenBank/DDBJ databases">
        <authorList>
            <person name="McClelland M."/>
            <person name="Jain A."/>
            <person name="Saraogi P."/>
            <person name="Mendelson R."/>
            <person name="Westerman R."/>
            <person name="SanMiguel P."/>
            <person name="Csonka L."/>
        </authorList>
    </citation>
    <scope>NUCLEOTIDE SEQUENCE</scope>
    <source>
        <strain evidence="25">CL09T03C01</strain>
    </source>
</reference>
<dbReference type="InterPro" id="IPR010722">
    <property type="entry name" value="BATS_dom"/>
</dbReference>
<feature type="binding site" evidence="21">
    <location>
        <position position="778"/>
    </location>
    <ligand>
        <name>substrate</name>
    </ligand>
</feature>
<dbReference type="InterPro" id="IPR006638">
    <property type="entry name" value="Elp3/MiaA/NifB-like_rSAM"/>
</dbReference>
<comment type="subunit">
    <text evidence="7 22">Homodimer.</text>
</comment>
<evidence type="ECO:0000313" key="27">
    <source>
        <dbReference type="Proteomes" id="UP000467334"/>
    </source>
</evidence>
<feature type="binding site" evidence="21">
    <location>
        <position position="659"/>
    </location>
    <ligand>
        <name>substrate</name>
    </ligand>
</feature>
<dbReference type="PROSITE" id="PS51918">
    <property type="entry name" value="RADICAL_SAM"/>
    <property type="match status" value="1"/>
</dbReference>
<keyword evidence="14 22" id="KW-0093">Biotin biosynthesis</keyword>
<evidence type="ECO:0000256" key="19">
    <source>
        <dbReference type="ARBA" id="ARBA00048449"/>
    </source>
</evidence>
<evidence type="ECO:0000313" key="24">
    <source>
        <dbReference type="EMBL" id="KAB5316024.1"/>
    </source>
</evidence>
<dbReference type="Pfam" id="PF04055">
    <property type="entry name" value="Radical_SAM"/>
    <property type="match status" value="1"/>
</dbReference>
<dbReference type="NCBIfam" id="NF004624">
    <property type="entry name" value="PRK05964.1"/>
    <property type="match status" value="1"/>
</dbReference>
<comment type="function">
    <text evidence="2">Catalyzes two activities which are involved in the biotine biosynthesis: the conversion of dethiobiotin (DTB) to biotin by the insertion of a sulfur atom into dethiobiotin via a radical-based mechanism, and the transfer of the alpha-amino group from S-adenosyl-L-methionine (SAM) to 7-keto-8-aminopelargonic acid (KAPA) to form 7,8-diaminopelargonic acid (DAPA).</text>
</comment>
<dbReference type="GO" id="GO:0004015">
    <property type="term" value="F:adenosylmethionine-8-amino-7-oxononanoate transaminase activity"/>
    <property type="evidence" value="ECO:0007669"/>
    <property type="project" value="UniProtKB-UniRule"/>
</dbReference>
<dbReference type="GO" id="GO:0005506">
    <property type="term" value="F:iron ion binding"/>
    <property type="evidence" value="ECO:0007669"/>
    <property type="project" value="UniProtKB-UniRule"/>
</dbReference>
<dbReference type="SUPFAM" id="SSF102114">
    <property type="entry name" value="Radical SAM enzymes"/>
    <property type="match status" value="1"/>
</dbReference>
<dbReference type="EC" id="2.8.1.6" evidence="22"/>
<keyword evidence="17 22" id="KW-0411">Iron-sulfur</keyword>
<dbReference type="Pfam" id="PF00202">
    <property type="entry name" value="Aminotran_3"/>
    <property type="match status" value="1"/>
</dbReference>
<keyword evidence="12 22" id="KW-0001">2Fe-2S</keyword>
<dbReference type="NCBIfam" id="NF005940">
    <property type="entry name" value="PRK07986.1"/>
    <property type="match status" value="1"/>
</dbReference>
<evidence type="ECO:0000256" key="7">
    <source>
        <dbReference type="ARBA" id="ARBA00011738"/>
    </source>
</evidence>
<evidence type="ECO:0000256" key="15">
    <source>
        <dbReference type="ARBA" id="ARBA00022898"/>
    </source>
</evidence>
<dbReference type="SMART" id="SM00729">
    <property type="entry name" value="Elp3"/>
    <property type="match status" value="1"/>
</dbReference>
<keyword evidence="10 22" id="KW-0808">Transferase</keyword>
<comment type="subcellular location">
    <subcellularLocation>
        <location evidence="21">Cytoplasm</location>
    </subcellularLocation>
</comment>
<feature type="binding site" evidence="21">
    <location>
        <position position="529"/>
    </location>
    <ligand>
        <name>substrate</name>
    </ligand>
</feature>
<evidence type="ECO:0000256" key="14">
    <source>
        <dbReference type="ARBA" id="ARBA00022756"/>
    </source>
</evidence>
<dbReference type="InterPro" id="IPR005815">
    <property type="entry name" value="BioA"/>
</dbReference>
<dbReference type="Gene3D" id="3.90.1150.10">
    <property type="entry name" value="Aspartate Aminotransferase, domain 1"/>
    <property type="match status" value="1"/>
</dbReference>
<accession>A0A120A0C9</accession>
<feature type="binding site" evidence="22">
    <location>
        <position position="198"/>
    </location>
    <ligand>
        <name>[2Fe-2S] cluster</name>
        <dbReference type="ChEBI" id="CHEBI:190135"/>
    </ligand>
</feature>
<dbReference type="NCBIfam" id="TIGR00433">
    <property type="entry name" value="bioB"/>
    <property type="match status" value="1"/>
</dbReference>
<feature type="binding site" evidence="21">
    <location>
        <position position="630"/>
    </location>
    <ligand>
        <name>pyridoxal 5'-phosphate</name>
        <dbReference type="ChEBI" id="CHEBI:597326"/>
    </ligand>
</feature>
<dbReference type="GO" id="GO:0005737">
    <property type="term" value="C:cytoplasm"/>
    <property type="evidence" value="ECO:0007669"/>
    <property type="project" value="UniProtKB-SubCell"/>
</dbReference>
<evidence type="ECO:0000256" key="20">
    <source>
        <dbReference type="ARBA" id="ARBA00051157"/>
    </source>
</evidence>
<comment type="cofactor">
    <cofactor evidence="22">
        <name>[2Fe-2S] cluster</name>
        <dbReference type="ChEBI" id="CHEBI:190135"/>
    </cofactor>
    <text evidence="22">Binds 1 [2Fe-2S] cluster. The cluster is coordinated with 3 cysteines and 1 arginine.</text>
</comment>
<dbReference type="PANTHER" id="PTHR42684">
    <property type="entry name" value="ADENOSYLMETHIONINE-8-AMINO-7-OXONONANOATE AMINOTRANSFERASE"/>
    <property type="match status" value="1"/>
</dbReference>
<dbReference type="Proteomes" id="UP000056419">
    <property type="component" value="Unassembled WGS sequence"/>
</dbReference>
<evidence type="ECO:0000256" key="17">
    <source>
        <dbReference type="ARBA" id="ARBA00023014"/>
    </source>
</evidence>
<dbReference type="SFLD" id="SFLDS00029">
    <property type="entry name" value="Radical_SAM"/>
    <property type="match status" value="1"/>
</dbReference>
<evidence type="ECO:0000256" key="22">
    <source>
        <dbReference type="HAMAP-Rule" id="MF_01694"/>
    </source>
</evidence>
<feature type="binding site" evidence="22">
    <location>
        <position position="328"/>
    </location>
    <ligand>
        <name>[2Fe-2S] cluster</name>
        <dbReference type="ChEBI" id="CHEBI:190135"/>
    </ligand>
</feature>
<organism evidence="25 26">
    <name type="scientific">Bacteroides stercoris</name>
    <dbReference type="NCBI Taxonomy" id="46506"/>
    <lineage>
        <taxon>Bacteria</taxon>
        <taxon>Pseudomonadati</taxon>
        <taxon>Bacteroidota</taxon>
        <taxon>Bacteroidia</taxon>
        <taxon>Bacteroidales</taxon>
        <taxon>Bacteroidaceae</taxon>
        <taxon>Bacteroides</taxon>
    </lineage>
</organism>
<dbReference type="SFLD" id="SFLDG01278">
    <property type="entry name" value="biotin_synthase_like"/>
    <property type="match status" value="1"/>
</dbReference>
<comment type="pathway">
    <text evidence="3 22">Cofactor biosynthesis; biotin biosynthesis; biotin from 7,8-diaminononanoate: step 2/2.</text>
</comment>
<dbReference type="Gene3D" id="3.40.640.10">
    <property type="entry name" value="Type I PLP-dependent aspartate aminotransferase-like (Major domain)"/>
    <property type="match status" value="1"/>
</dbReference>
<evidence type="ECO:0000256" key="4">
    <source>
        <dbReference type="ARBA" id="ARBA00005063"/>
    </source>
</evidence>
<dbReference type="GO" id="GO:0030170">
    <property type="term" value="F:pyridoxal phosphate binding"/>
    <property type="evidence" value="ECO:0007669"/>
    <property type="project" value="UniProtKB-UniRule"/>
</dbReference>
<sequence length="813" mass="90389">MKRNQSPAQTIRFRRWSRKSYAAFASIGRCVTIGCLRKNVADSSLRKQDTVRTIPYSIHTMTIDELKARVLAGIDISPDQAAWLANTADREALYAAAHEITVQCSQHEFDMCSIINAKSGRCPENCKWCAQSSHYHTQADVYNLLSAEECLEQAQYNERQDVNRFSLVTSGRKPSPKQLEQLCNTVRYMRRHSSIQLCASLGLLAEEELRALHNAGVTRYHCNLETAPSFFPTLCSTHTQEDKLRTLQAARNAGMDICSGGIIGMGETMEQRIEFAFTLKELGVQSIPINLLSPIPGTPLENRPPLTEEEVLVTVALFRFINPTAYLRFAGGRSQLSKDAVKKSLYIGINSAIVGDLLTTLGSKVSDDKKLIEEAGYEFCGSQFDREHLWHPYTSTTHPLPVYKVKQADGATITLESGQTLIEGMSSWWCAVHGYNHPVLNRAATEQLGKMSHVMFGGLTHDPAIELGKLLLPLVPPSMQKIFYADSGSVAVEVALKMAVQYWYAKGQGASSQSTPVKKQNFVTIRSGYHGDTWNAMSVCDPVTGMHSLFGSALPVRYFVPQPRSRFDGEWNPEDIRPLQETIEQHADELAALILEPVVQGAGGMWFYHPQYLREAAKLCREHGLLLIFDEIATGFGRTGKLFAWEHAGVEPDIMCIGKALTGGYMTLSAVLATNEVADTISNHAPGAFMHGPTFMGNPLACAVACASVRLLTSPEYNWQEKVARIEAQLKQELEPARQLPQVADVRVLGAIGVIETKRPVDMAWMQRRFVEEGIWVRPFGKLVYLMPPFIIKPEQLGTLTKGLIKIIKEIRD</sequence>
<evidence type="ECO:0000256" key="1">
    <source>
        <dbReference type="ARBA" id="ARBA00001933"/>
    </source>
</evidence>
<keyword evidence="26" id="KW-1185">Reference proteome</keyword>
<dbReference type="GO" id="GO:0004076">
    <property type="term" value="F:biotin synthase activity"/>
    <property type="evidence" value="ECO:0007669"/>
    <property type="project" value="UniProtKB-UniRule"/>
</dbReference>
<dbReference type="GO" id="GO:0009102">
    <property type="term" value="P:biotin biosynthetic process"/>
    <property type="evidence" value="ECO:0007669"/>
    <property type="project" value="UniProtKB-UniRule"/>
</dbReference>
<feature type="binding site" evidence="21">
    <location>
        <position position="692"/>
    </location>
    <ligand>
        <name>substrate</name>
    </ligand>
</feature>
<comment type="caution">
    <text evidence="25">The sequence shown here is derived from an EMBL/GenBank/DDBJ whole genome shotgun (WGS) entry which is preliminary data.</text>
</comment>
<feature type="binding site" evidence="22">
    <location>
        <position position="126"/>
    </location>
    <ligand>
        <name>[4Fe-4S] cluster</name>
        <dbReference type="ChEBI" id="CHEBI:49883"/>
        <note>4Fe-4S-S-AdoMet</note>
    </ligand>
</feature>
<evidence type="ECO:0000259" key="23">
    <source>
        <dbReference type="PROSITE" id="PS51918"/>
    </source>
</evidence>
<dbReference type="InterPro" id="IPR015422">
    <property type="entry name" value="PyrdxlP-dep_Trfase_small"/>
</dbReference>
<name>A0A120A0C9_BACSE</name>
<comment type="function">
    <text evidence="22">Catalyzes the conversion of dethiobiotin (DTB) to biotin by the insertion of a sulfur atom into dethiobiotin via a radical-based mechanism.</text>
</comment>
<dbReference type="AlphaFoldDB" id="A0A120A0C9"/>
<dbReference type="CDD" id="cd00610">
    <property type="entry name" value="OAT_like"/>
    <property type="match status" value="1"/>
</dbReference>
<dbReference type="EMBL" id="WCLE01000004">
    <property type="protein sequence ID" value="KAB5316024.1"/>
    <property type="molecule type" value="Genomic_DNA"/>
</dbReference>
<dbReference type="PROSITE" id="PS00600">
    <property type="entry name" value="AA_TRANSFER_CLASS_3"/>
    <property type="match status" value="1"/>
</dbReference>
<feature type="domain" description="Radical SAM core" evidence="23">
    <location>
        <begin position="104"/>
        <end position="330"/>
    </location>
</feature>
<keyword evidence="9 21" id="KW-0032">Aminotransferase</keyword>
<dbReference type="Pfam" id="PF06968">
    <property type="entry name" value="BATS"/>
    <property type="match status" value="1"/>
</dbReference>
<feature type="modified residue" description="N6-(pyridoxal phosphate)lysine" evidence="21">
    <location>
        <position position="659"/>
    </location>
</feature>
<evidence type="ECO:0000256" key="12">
    <source>
        <dbReference type="ARBA" id="ARBA00022714"/>
    </source>
</evidence>
<evidence type="ECO:0000256" key="18">
    <source>
        <dbReference type="ARBA" id="ARBA00023268"/>
    </source>
</evidence>
<keyword evidence="8 22" id="KW-0004">4Fe-4S</keyword>
<comment type="similarity">
    <text evidence="6">In the C-terminal section; belongs to the class-III pyridoxal-phosphate-dependent aminotransferase family. BioA subfamily.</text>
</comment>
<dbReference type="SFLD" id="SFLDG01060">
    <property type="entry name" value="BATS_domain_containing"/>
    <property type="match status" value="1"/>
</dbReference>
<dbReference type="FunFam" id="3.20.20.70:FF:000026">
    <property type="entry name" value="Biotin synthase"/>
    <property type="match status" value="1"/>
</dbReference>
<dbReference type="EC" id="2.6.1.62" evidence="21"/>
<evidence type="ECO:0000256" key="3">
    <source>
        <dbReference type="ARBA" id="ARBA00004942"/>
    </source>
</evidence>
<comment type="similarity">
    <text evidence="22">Belongs to the radical SAM superfamily. Biotin synthase family.</text>
</comment>
<feature type="binding site" evidence="22">
    <location>
        <position position="258"/>
    </location>
    <ligand>
        <name>[2Fe-2S] cluster</name>
        <dbReference type="ChEBI" id="CHEBI:190135"/>
    </ligand>
</feature>
<dbReference type="PATRIC" id="fig|46506.5.peg.3396"/>
<dbReference type="FunFam" id="3.40.640.10:FF:000041">
    <property type="entry name" value="Adenosylmethionine-8-amino-7-oxononanoate aminotransferase"/>
    <property type="match status" value="1"/>
</dbReference>
<keyword evidence="11 22" id="KW-0949">S-adenosyl-L-methionine</keyword>
<keyword evidence="13 22" id="KW-0479">Metal-binding</keyword>
<dbReference type="InterPro" id="IPR005814">
    <property type="entry name" value="Aminotrans_3"/>
</dbReference>
<evidence type="ECO:0000256" key="11">
    <source>
        <dbReference type="ARBA" id="ARBA00022691"/>
    </source>
</evidence>
<feature type="binding site" evidence="22">
    <location>
        <position position="129"/>
    </location>
    <ligand>
        <name>[4Fe-4S] cluster</name>
        <dbReference type="ChEBI" id="CHEBI:49883"/>
        <note>4Fe-4S-S-AdoMet</note>
    </ligand>
</feature>
<gene>
    <name evidence="21 25" type="primary">bioA</name>
    <name evidence="22" type="synonym">bioB</name>
    <name evidence="25" type="ORF">AA415_03155</name>
    <name evidence="24" type="ORF">F9958_03060</name>
</gene>
<evidence type="ECO:0000256" key="2">
    <source>
        <dbReference type="ARBA" id="ARBA00003991"/>
    </source>
</evidence>
<evidence type="ECO:0000256" key="16">
    <source>
        <dbReference type="ARBA" id="ARBA00023004"/>
    </source>
</evidence>
<dbReference type="PANTHER" id="PTHR42684:SF17">
    <property type="entry name" value="ADENOSYLMETHIONINE-8-AMINO-7-OXONONANOATE AMINOTRANSFERASE"/>
    <property type="match status" value="1"/>
</dbReference>
<keyword evidence="21" id="KW-0963">Cytoplasm</keyword>
<comment type="pathway">
    <text evidence="4 21">Cofactor biosynthesis; biotin biosynthesis; 7,8-diaminononanoate from 8-amino-7-oxononanoate (SAM route): step 1/1.</text>
</comment>
<comment type="catalytic activity">
    <reaction evidence="20 22">
        <text>(4R,5S)-dethiobiotin + (sulfur carrier)-SH + 2 reduced [2Fe-2S]-[ferredoxin] + 2 S-adenosyl-L-methionine = (sulfur carrier)-H + biotin + 2 5'-deoxyadenosine + 2 L-methionine + 2 oxidized [2Fe-2S]-[ferredoxin]</text>
        <dbReference type="Rhea" id="RHEA:22060"/>
        <dbReference type="Rhea" id="RHEA-COMP:10000"/>
        <dbReference type="Rhea" id="RHEA-COMP:10001"/>
        <dbReference type="Rhea" id="RHEA-COMP:14737"/>
        <dbReference type="Rhea" id="RHEA-COMP:14739"/>
        <dbReference type="ChEBI" id="CHEBI:17319"/>
        <dbReference type="ChEBI" id="CHEBI:29917"/>
        <dbReference type="ChEBI" id="CHEBI:33737"/>
        <dbReference type="ChEBI" id="CHEBI:33738"/>
        <dbReference type="ChEBI" id="CHEBI:57586"/>
        <dbReference type="ChEBI" id="CHEBI:57844"/>
        <dbReference type="ChEBI" id="CHEBI:59789"/>
        <dbReference type="ChEBI" id="CHEBI:64428"/>
        <dbReference type="ChEBI" id="CHEBI:149473"/>
        <dbReference type="EC" id="2.8.1.6"/>
    </reaction>
</comment>
<keyword evidence="18" id="KW-0511">Multifunctional enzyme</keyword>
<dbReference type="CDD" id="cd01335">
    <property type="entry name" value="Radical_SAM"/>
    <property type="match status" value="1"/>
</dbReference>
<evidence type="ECO:0000256" key="6">
    <source>
        <dbReference type="ARBA" id="ARBA00006507"/>
    </source>
</evidence>
<dbReference type="GO" id="GO:0051539">
    <property type="term" value="F:4 iron, 4 sulfur cluster binding"/>
    <property type="evidence" value="ECO:0007669"/>
    <property type="project" value="UniProtKB-KW"/>
</dbReference>
<dbReference type="Proteomes" id="UP000467334">
    <property type="component" value="Unassembled WGS sequence"/>
</dbReference>
<dbReference type="GO" id="GO:0051537">
    <property type="term" value="F:2 iron, 2 sulfur cluster binding"/>
    <property type="evidence" value="ECO:0007669"/>
    <property type="project" value="UniProtKB-KW"/>
</dbReference>
<dbReference type="InterPro" id="IPR015424">
    <property type="entry name" value="PyrdxlP-dep_Trfase"/>
</dbReference>
<dbReference type="EMBL" id="LRGC01000028">
    <property type="protein sequence ID" value="KWR51821.1"/>
    <property type="molecule type" value="Genomic_DNA"/>
</dbReference>
<evidence type="ECO:0000256" key="10">
    <source>
        <dbReference type="ARBA" id="ARBA00022679"/>
    </source>
</evidence>
<feature type="binding site" evidence="21">
    <location>
        <begin position="693"/>
        <end position="694"/>
    </location>
    <ligand>
        <name>pyridoxal 5'-phosphate</name>
        <dbReference type="ChEBI" id="CHEBI:597326"/>
    </ligand>
</feature>
<keyword evidence="15 21" id="KW-0663">Pyridoxal phosphate</keyword>
<dbReference type="SMART" id="SM00876">
    <property type="entry name" value="BATS"/>
    <property type="match status" value="1"/>
</dbReference>
<comment type="similarity">
    <text evidence="21">Belongs to the class-III pyridoxal-phosphate-dependent aminotransferase family. BioA subfamily.</text>
</comment>
<feature type="binding site" evidence="22">
    <location>
        <position position="166"/>
    </location>
    <ligand>
        <name>[2Fe-2S] cluster</name>
        <dbReference type="ChEBI" id="CHEBI:190135"/>
    </ligand>
</feature>
<dbReference type="UniPathway" id="UPA00078">
    <property type="reaction ID" value="UER00160"/>
</dbReference>
<dbReference type="Gene3D" id="3.20.20.70">
    <property type="entry name" value="Aldolase class I"/>
    <property type="match status" value="1"/>
</dbReference>
<feature type="binding site" evidence="21">
    <location>
        <position position="428"/>
    </location>
    <ligand>
        <name>substrate</name>
    </ligand>
</feature>
<evidence type="ECO:0000256" key="9">
    <source>
        <dbReference type="ARBA" id="ARBA00022576"/>
    </source>
</evidence>
<comment type="cofactor">
    <cofactor evidence="22">
        <name>[4Fe-4S] cluster</name>
        <dbReference type="ChEBI" id="CHEBI:49883"/>
    </cofactor>
    <text evidence="22">Binds 1 [4Fe-4S] cluster. The cluster is coordinated with 3 cysteines and an exchangeable S-adenosyl-L-methionine.</text>
</comment>
<feature type="binding site" evidence="22">
    <location>
        <position position="122"/>
    </location>
    <ligand>
        <name>[4Fe-4S] cluster</name>
        <dbReference type="ChEBI" id="CHEBI:49883"/>
        <note>4Fe-4S-S-AdoMet</note>
    </ligand>
</feature>
<comment type="similarity">
    <text evidence="5">In the N-terminal section; belongs to the radical SAM superfamily. Biotin synthase family.</text>
</comment>
<dbReference type="STRING" id="46506.AA415_03155"/>
<comment type="cofactor">
    <cofactor evidence="1 21">
        <name>pyridoxal 5'-phosphate</name>
        <dbReference type="ChEBI" id="CHEBI:597326"/>
    </cofactor>
</comment>
<evidence type="ECO:0000256" key="13">
    <source>
        <dbReference type="ARBA" id="ARBA00022723"/>
    </source>
</evidence>
<reference evidence="24 27" key="3">
    <citation type="journal article" date="2019" name="Nat. Med.">
        <title>A library of human gut bacterial isolates paired with longitudinal multiomics data enables mechanistic microbiome research.</title>
        <authorList>
            <person name="Poyet M."/>
            <person name="Groussin M."/>
            <person name="Gibbons S.M."/>
            <person name="Avila-Pacheco J."/>
            <person name="Jiang X."/>
            <person name="Kearney S.M."/>
            <person name="Perrotta A.R."/>
            <person name="Berdy B."/>
            <person name="Zhao S."/>
            <person name="Lieberman T.D."/>
            <person name="Swanson P.K."/>
            <person name="Smith M."/>
            <person name="Roesemann S."/>
            <person name="Alexander J.E."/>
            <person name="Rich S.A."/>
            <person name="Livny J."/>
            <person name="Vlamakis H."/>
            <person name="Clish C."/>
            <person name="Bullock K."/>
            <person name="Deik A."/>
            <person name="Scott J."/>
            <person name="Pierce K.A."/>
            <person name="Xavier R.J."/>
            <person name="Alm E.J."/>
        </authorList>
    </citation>
    <scope>NUCLEOTIDE SEQUENCE [LARGE SCALE GENOMIC DNA]</scope>
    <source>
        <strain evidence="24 27">BIOML-A6</strain>
    </source>
</reference>
<protein>
    <recommendedName>
        <fullName evidence="21 22">Multifunctional fusion protein</fullName>
    </recommendedName>
    <domain>
        <recommendedName>
            <fullName evidence="21">Adenosylmethionine-8-amino-7-oxononanoate aminotransferase</fullName>
            <ecNumber evidence="21">2.6.1.62</ecNumber>
        </recommendedName>
        <alternativeName>
            <fullName evidence="21">7,8-diamino-pelargonic acid aminotransferase</fullName>
        </alternativeName>
        <alternativeName>
            <fullName evidence="21">7,8-diaminononanoate synthase</fullName>
        </alternativeName>
        <alternativeName>
            <fullName evidence="21">Diaminopelargonic acid synthase</fullName>
            <shortName evidence="21">DANS</shortName>
            <shortName evidence="21">DAPA AT</shortName>
            <shortName evidence="21">DAPA aminotransferase</shortName>
        </alternativeName>
    </domain>
    <domain>
        <recommendedName>
            <fullName evidence="22">Biotin synthase</fullName>
            <ecNumber evidence="22">2.8.1.6</ecNumber>
        </recommendedName>
    </domain>
</protein>
<evidence type="ECO:0000256" key="8">
    <source>
        <dbReference type="ARBA" id="ARBA00022485"/>
    </source>
</evidence>
<dbReference type="InterPro" id="IPR049704">
    <property type="entry name" value="Aminotrans_3_PPA_site"/>
</dbReference>
<dbReference type="InterPro" id="IPR002684">
    <property type="entry name" value="Biotin_synth/BioAB"/>
</dbReference>
<dbReference type="InterPro" id="IPR015421">
    <property type="entry name" value="PyrdxlP-dep_Trfase_major"/>
</dbReference>
<dbReference type="NCBIfam" id="TIGR00508">
    <property type="entry name" value="bioA"/>
    <property type="match status" value="1"/>
</dbReference>
<keyword evidence="16 22" id="KW-0408">Iron</keyword>
<evidence type="ECO:0000313" key="26">
    <source>
        <dbReference type="Proteomes" id="UP000056419"/>
    </source>
</evidence>
<evidence type="ECO:0000256" key="21">
    <source>
        <dbReference type="HAMAP-Rule" id="MF_00834"/>
    </source>
</evidence>
<feature type="binding site" evidence="21">
    <location>
        <begin position="488"/>
        <end position="489"/>
    </location>
    <ligand>
        <name>pyridoxal 5'-phosphate</name>
        <dbReference type="ChEBI" id="CHEBI:597326"/>
    </ligand>
</feature>
<dbReference type="InterPro" id="IPR013785">
    <property type="entry name" value="Aldolase_TIM"/>
</dbReference>
<dbReference type="InterPro" id="IPR058240">
    <property type="entry name" value="rSAM_sf"/>
</dbReference>
<comment type="function">
    <text evidence="21">Catalyzes the transfer of the alpha-amino group from S-adenosyl-L-methionine (SAM) to 7-keto-8-aminopelargonic acid (KAPA) to form 7,8-diaminopelargonic acid (DAPA). It is the only aminotransferase known to utilize SAM as an amino donor.</text>
</comment>
<reference evidence="25 26" key="1">
    <citation type="journal article" date="2016" name="BMC Genomics">
        <title>Type VI secretion systems of human gut Bacteroidales segregate into three genetic architectures, two of which are contained on mobile genetic elements.</title>
        <authorList>
            <person name="Coyne M.J."/>
            <person name="Roelofs K.G."/>
            <person name="Comstock L.E."/>
        </authorList>
    </citation>
    <scope>NUCLEOTIDE SEQUENCE [LARGE SCALE GENOMIC DNA]</scope>
    <source>
        <strain evidence="25 26">CL09T03C01</strain>
    </source>
</reference>
<feature type="site" description="Participates in the substrate recognition with KAPA and in a stacking interaction with the adenine ring of SAM" evidence="21">
    <location>
        <position position="393"/>
    </location>
</feature>
<evidence type="ECO:0000313" key="25">
    <source>
        <dbReference type="EMBL" id="KWR51821.1"/>
    </source>
</evidence>
<dbReference type="InterPro" id="IPR007197">
    <property type="entry name" value="rSAM"/>
</dbReference>
<evidence type="ECO:0000256" key="5">
    <source>
        <dbReference type="ARBA" id="ARBA00005255"/>
    </source>
</evidence>
<dbReference type="HAMAP" id="MF_01694">
    <property type="entry name" value="BioB"/>
    <property type="match status" value="1"/>
</dbReference>
<dbReference type="HAMAP" id="MF_00834">
    <property type="entry name" value="BioA"/>
    <property type="match status" value="1"/>
</dbReference>
<comment type="catalytic activity">
    <reaction evidence="19 21">
        <text>(8S)-8-amino-7-oxononanoate + S-adenosyl-L-methionine = S-adenosyl-4-methylsulfanyl-2-oxobutanoate + (7R,8S)-7,8-diammoniononanoate</text>
        <dbReference type="Rhea" id="RHEA:16861"/>
        <dbReference type="ChEBI" id="CHEBI:16490"/>
        <dbReference type="ChEBI" id="CHEBI:59789"/>
        <dbReference type="ChEBI" id="CHEBI:149468"/>
        <dbReference type="ChEBI" id="CHEBI:149469"/>
        <dbReference type="EC" id="2.6.1.62"/>
    </reaction>
</comment>